<evidence type="ECO:0000313" key="3">
    <source>
        <dbReference type="Proteomes" id="UP001246473"/>
    </source>
</evidence>
<reference evidence="2" key="1">
    <citation type="submission" date="2022-08" db="EMBL/GenBank/DDBJ databases">
        <authorList>
            <person name="Kim S.-J."/>
        </authorList>
    </citation>
    <scope>NUCLEOTIDE SEQUENCE</scope>
    <source>
        <strain evidence="2">KJ</strain>
    </source>
</reference>
<name>A0AAP5QIL6_9BURK</name>
<gene>
    <name evidence="2" type="ORF">ParKJ_36305</name>
</gene>
<dbReference type="SUPFAM" id="SSF53474">
    <property type="entry name" value="alpha/beta-Hydrolases"/>
    <property type="match status" value="1"/>
</dbReference>
<dbReference type="PANTHER" id="PTHR37017:SF11">
    <property type="entry name" value="ESTERASE_LIPASE_THIOESTERASE DOMAIN-CONTAINING PROTEIN"/>
    <property type="match status" value="1"/>
</dbReference>
<dbReference type="GO" id="GO:0016787">
    <property type="term" value="F:hydrolase activity"/>
    <property type="evidence" value="ECO:0007669"/>
    <property type="project" value="UniProtKB-KW"/>
</dbReference>
<sequence>MSIGNVSAVLVHGAWADGSSWSKVIERLKANGIHAVAAPLPLSALHEDVAALERTLERIDGPVVVAGHAYGGAVIGATRADNVKALVYIAALAPAEGETVSDVFYRGEAHPLAPKLAPDRHGRIWLPEEAFAAAFAQHASVQELAVLSAVQRPISVSCIGETLGRPLWKDRPSWFLSAGQDRMINPDTQHFMAQRMNARVHSHEVDHTPIVTAPDLVTDVIVEAVQAASASLSTR</sequence>
<dbReference type="RefSeq" id="WP_106356807.1">
    <property type="nucleotide sequence ID" value="NZ_JANSLM010000020.1"/>
</dbReference>
<dbReference type="Proteomes" id="UP001246473">
    <property type="component" value="Unassembled WGS sequence"/>
</dbReference>
<dbReference type="InterPro" id="IPR052897">
    <property type="entry name" value="Sec-Metab_Biosynth_Hydrolase"/>
</dbReference>
<dbReference type="PANTHER" id="PTHR37017">
    <property type="entry name" value="AB HYDROLASE-1 DOMAIN-CONTAINING PROTEIN-RELATED"/>
    <property type="match status" value="1"/>
</dbReference>
<dbReference type="InterPro" id="IPR000073">
    <property type="entry name" value="AB_hydrolase_1"/>
</dbReference>
<dbReference type="InterPro" id="IPR029058">
    <property type="entry name" value="AB_hydrolase_fold"/>
</dbReference>
<proteinExistence type="predicted"/>
<comment type="caution">
    <text evidence="2">The sequence shown here is derived from an EMBL/GenBank/DDBJ whole genome shotgun (WGS) entry which is preliminary data.</text>
</comment>
<dbReference type="AlphaFoldDB" id="A0AAP5QIL6"/>
<accession>A0AAP5QIL6</accession>
<evidence type="ECO:0000259" key="1">
    <source>
        <dbReference type="Pfam" id="PF12697"/>
    </source>
</evidence>
<dbReference type="Pfam" id="PF12697">
    <property type="entry name" value="Abhydrolase_6"/>
    <property type="match status" value="1"/>
</dbReference>
<protein>
    <submittedName>
        <fullName evidence="2">Alpha/beta hydrolase</fullName>
    </submittedName>
</protein>
<dbReference type="Gene3D" id="3.40.50.1820">
    <property type="entry name" value="alpha/beta hydrolase"/>
    <property type="match status" value="1"/>
</dbReference>
<keyword evidence="2" id="KW-0378">Hydrolase</keyword>
<dbReference type="EMBL" id="JANSLM010000020">
    <property type="protein sequence ID" value="MDT8842902.1"/>
    <property type="molecule type" value="Genomic_DNA"/>
</dbReference>
<feature type="domain" description="AB hydrolase-1" evidence="1">
    <location>
        <begin position="9"/>
        <end position="219"/>
    </location>
</feature>
<evidence type="ECO:0000313" key="2">
    <source>
        <dbReference type="EMBL" id="MDT8842902.1"/>
    </source>
</evidence>
<organism evidence="2 3">
    <name type="scientific">Paraburkholderia fungorum</name>
    <dbReference type="NCBI Taxonomy" id="134537"/>
    <lineage>
        <taxon>Bacteria</taxon>
        <taxon>Pseudomonadati</taxon>
        <taxon>Pseudomonadota</taxon>
        <taxon>Betaproteobacteria</taxon>
        <taxon>Burkholderiales</taxon>
        <taxon>Burkholderiaceae</taxon>
        <taxon>Paraburkholderia</taxon>
    </lineage>
</organism>